<proteinExistence type="evidence at protein level"/>
<evidence type="ECO:0000313" key="1">
    <source>
        <dbReference type="PDB" id="6S7I"/>
    </source>
</evidence>
<evidence type="ECO:0007829" key="4">
    <source>
        <dbReference type="PDB" id="6S7L"/>
    </source>
</evidence>
<accession>A0A8I3AZZ2</accession>
<protein>
    <submittedName>
        <fullName evidence="1 2">Arbitrium receptor</fullName>
    </submittedName>
</protein>
<dbReference type="Pfam" id="PF22871">
    <property type="entry name" value="AimR"/>
    <property type="match status" value="1"/>
</dbReference>
<dbReference type="AlphaFoldDB" id="A0A8I3AZZ2"/>
<evidence type="ECO:0007829" key="3">
    <source>
        <dbReference type="PDB" id="6S7I"/>
    </source>
</evidence>
<reference evidence="3 4" key="1">
    <citation type="journal article" date="2022" name="Nat. Commun.">
        <title>Insights into the mechanism of action of the arbitrium communication system in SPbeta phages.</title>
        <authorList>
            <person name="Gallego Del Sol F."/>
            <person name="Quiles-Puchalt N."/>
            <person name="Brady A."/>
            <person name="Penades J.R."/>
            <person name="Marina A."/>
        </authorList>
    </citation>
    <scope>X-RAY CRYSTALLOGRAPHY (2.40 ANGSTROMS)</scope>
</reference>
<dbReference type="InterPro" id="IPR047705">
    <property type="entry name" value="AimR-like"/>
</dbReference>
<keyword evidence="3 4" id="KW-0002">3D-structure</keyword>
<evidence type="ECO:0000313" key="2">
    <source>
        <dbReference type="PDB" id="6S7L"/>
    </source>
</evidence>
<dbReference type="PDB" id="6S7I">
    <property type="method" value="X-ray"/>
    <property type="resolution" value="2.40 A"/>
    <property type="chains" value="A/B=1-387"/>
</dbReference>
<organism evidence="1">
    <name type="scientific">Bacillus subtilis</name>
    <dbReference type="NCBI Taxonomy" id="1423"/>
    <lineage>
        <taxon>Bacteria</taxon>
        <taxon>Bacillati</taxon>
        <taxon>Bacillota</taxon>
        <taxon>Bacilli</taxon>
        <taxon>Bacillales</taxon>
        <taxon>Bacillaceae</taxon>
        <taxon>Bacillus</taxon>
    </lineage>
</organism>
<dbReference type="PDB" id="6S7L">
    <property type="method" value="X-ray"/>
    <property type="resolution" value="2.60 A"/>
    <property type="chains" value="A/B=1-387"/>
</dbReference>
<dbReference type="SMR" id="A0A8I3AZZ2"/>
<sequence>AMELIRIAMKKDLENDNSLMNKWATVAGLKNPNPLYDFLNHDGKTFNEFSSIVNIVKSQYPDREYELMKDYCLNLDVKTKAARSALEYADANMFFEIEDALIDSMISCSNMKSKEYGKVYKIHRELSKGEIDVFEASANIGKQRIKTAEMNIFSKMLLMYDCLNKGNFAPMMLLFQQIDLSEIKENRYLKNSFETRINVLLSNIYLNENNLELCREYAQKAISSTDTQRFLVFSYLTIGTSYIFSDFNLSKQNYLIGLKFAKGNPGFEEFFKRNLSFLNNFWNKENEWINYDSDAVTDMQEVIFELINHKELSKALQLLNKLEERDQNENELGFHYYLKGLITNEKEAFFKSVEYFKASQDKLSIKMPLIQLEKMGENPRLLKIITM</sequence>
<name>A0A8I3AZZ2_BACIU</name>
<dbReference type="NCBIfam" id="NF038310">
    <property type="entry name" value="lysogeny_AimR"/>
    <property type="match status" value="1"/>
</dbReference>